<dbReference type="EMBL" id="CM037022">
    <property type="protein sequence ID" value="KAH7667345.1"/>
    <property type="molecule type" value="Genomic_DNA"/>
</dbReference>
<name>A0ACB7V1X0_DIOAL</name>
<sequence length="184" mass="21181">MEYLAMLLLSILASIIFIPCFIISIYITLIKLHYHHANTLMIDARTHFPLPPISLNQNHMHLYQSGTMGNDGKVCDLKLSVVKYEGGHDDQVDKEEHVVCVFCLCEVNEGDQIREIKCHHVFHLACLDKWLDLWGDTCPLCRVSLSTTMMEKKKKIEDDDIERDENESSSSVFSLSRVPSSWWI</sequence>
<comment type="caution">
    <text evidence="1">The sequence shown here is derived from an EMBL/GenBank/DDBJ whole genome shotgun (WGS) entry which is preliminary data.</text>
</comment>
<gene>
    <name evidence="1" type="ORF">IHE45_12G052300</name>
</gene>
<evidence type="ECO:0000313" key="1">
    <source>
        <dbReference type="EMBL" id="KAH7667345.1"/>
    </source>
</evidence>
<dbReference type="Proteomes" id="UP000827976">
    <property type="component" value="Chromosome 12"/>
</dbReference>
<protein>
    <submittedName>
        <fullName evidence="1">Zinc finger RING/FYVE/PHD-type protein</fullName>
    </submittedName>
</protein>
<keyword evidence="2" id="KW-1185">Reference proteome</keyword>
<proteinExistence type="predicted"/>
<evidence type="ECO:0000313" key="2">
    <source>
        <dbReference type="Proteomes" id="UP000827976"/>
    </source>
</evidence>
<organism evidence="1 2">
    <name type="scientific">Dioscorea alata</name>
    <name type="common">Purple yam</name>
    <dbReference type="NCBI Taxonomy" id="55571"/>
    <lineage>
        <taxon>Eukaryota</taxon>
        <taxon>Viridiplantae</taxon>
        <taxon>Streptophyta</taxon>
        <taxon>Embryophyta</taxon>
        <taxon>Tracheophyta</taxon>
        <taxon>Spermatophyta</taxon>
        <taxon>Magnoliopsida</taxon>
        <taxon>Liliopsida</taxon>
        <taxon>Dioscoreales</taxon>
        <taxon>Dioscoreaceae</taxon>
        <taxon>Dioscorea</taxon>
    </lineage>
</organism>
<accession>A0ACB7V1X0</accession>
<reference evidence="2" key="1">
    <citation type="journal article" date="2022" name="Nat. Commun.">
        <title>Chromosome evolution and the genetic basis of agronomically important traits in greater yam.</title>
        <authorList>
            <person name="Bredeson J.V."/>
            <person name="Lyons J.B."/>
            <person name="Oniyinde I.O."/>
            <person name="Okereke N.R."/>
            <person name="Kolade O."/>
            <person name="Nnabue I."/>
            <person name="Nwadili C.O."/>
            <person name="Hribova E."/>
            <person name="Parker M."/>
            <person name="Nwogha J."/>
            <person name="Shu S."/>
            <person name="Carlson J."/>
            <person name="Kariba R."/>
            <person name="Muthemba S."/>
            <person name="Knop K."/>
            <person name="Barton G.J."/>
            <person name="Sherwood A.V."/>
            <person name="Lopez-Montes A."/>
            <person name="Asiedu R."/>
            <person name="Jamnadass R."/>
            <person name="Muchugi A."/>
            <person name="Goodstein D."/>
            <person name="Egesi C.N."/>
            <person name="Featherston J."/>
            <person name="Asfaw A."/>
            <person name="Simpson G.G."/>
            <person name="Dolezel J."/>
            <person name="Hendre P.S."/>
            <person name="Van Deynze A."/>
            <person name="Kumar P.L."/>
            <person name="Obidiegwu J.E."/>
            <person name="Bhattacharjee R."/>
            <person name="Rokhsar D.S."/>
        </authorList>
    </citation>
    <scope>NUCLEOTIDE SEQUENCE [LARGE SCALE GENOMIC DNA]</scope>
    <source>
        <strain evidence="2">cv. TDa95/00328</strain>
    </source>
</reference>